<evidence type="ECO:0000313" key="2">
    <source>
        <dbReference type="Proteomes" id="UP000252254"/>
    </source>
</evidence>
<dbReference type="RefSeq" id="WP_170126198.1">
    <property type="nucleotide sequence ID" value="NZ_BAABQN010000005.1"/>
</dbReference>
<dbReference type="AlphaFoldDB" id="A0A366E7G8"/>
<reference evidence="1 2" key="1">
    <citation type="submission" date="2018-06" db="EMBL/GenBank/DDBJ databases">
        <title>Genomic Encyclopedia of Type Strains, Phase IV (KMG-IV): sequencing the most valuable type-strain genomes for metagenomic binning, comparative biology and taxonomic classification.</title>
        <authorList>
            <person name="Goeker M."/>
        </authorList>
    </citation>
    <scope>NUCLEOTIDE SEQUENCE [LARGE SCALE GENOMIC DNA]</scope>
    <source>
        <strain evidence="1 2">DSM 15140</strain>
    </source>
</reference>
<sequence>MFTVKNTAILLYRFIKRYKLTFVLTTKENSMRIEQVILIINKKQF</sequence>
<dbReference type="EMBL" id="QNRI01000005">
    <property type="protein sequence ID" value="RBO98311.1"/>
    <property type="molecule type" value="Genomic_DNA"/>
</dbReference>
<dbReference type="Proteomes" id="UP000252254">
    <property type="component" value="Unassembled WGS sequence"/>
</dbReference>
<keyword evidence="2" id="KW-1185">Reference proteome</keyword>
<name>A0A366E7G8_9BACI</name>
<proteinExistence type="predicted"/>
<organism evidence="1 2">
    <name type="scientific">Paraliobacillus ryukyuensis</name>
    <dbReference type="NCBI Taxonomy" id="200904"/>
    <lineage>
        <taxon>Bacteria</taxon>
        <taxon>Bacillati</taxon>
        <taxon>Bacillota</taxon>
        <taxon>Bacilli</taxon>
        <taxon>Bacillales</taxon>
        <taxon>Bacillaceae</taxon>
        <taxon>Paraliobacillus</taxon>
    </lineage>
</organism>
<protein>
    <submittedName>
        <fullName evidence="1">Uncharacterized protein</fullName>
    </submittedName>
</protein>
<accession>A0A366E7G8</accession>
<gene>
    <name evidence="1" type="ORF">DES48_105162</name>
</gene>
<comment type="caution">
    <text evidence="1">The sequence shown here is derived from an EMBL/GenBank/DDBJ whole genome shotgun (WGS) entry which is preliminary data.</text>
</comment>
<evidence type="ECO:0000313" key="1">
    <source>
        <dbReference type="EMBL" id="RBO98311.1"/>
    </source>
</evidence>